<dbReference type="GO" id="GO:0016788">
    <property type="term" value="F:hydrolase activity, acting on ester bonds"/>
    <property type="evidence" value="ECO:0007669"/>
    <property type="project" value="InterPro"/>
</dbReference>
<keyword evidence="2" id="KW-0378">Hydrolase</keyword>
<protein>
    <recommendedName>
        <fullName evidence="6">GDSL esterase/lipase</fullName>
    </recommendedName>
</protein>
<gene>
    <name evidence="4" type="ORF">GOP47_0014235</name>
</gene>
<evidence type="ECO:0008006" key="6">
    <source>
        <dbReference type="Google" id="ProtNLM"/>
    </source>
</evidence>
<evidence type="ECO:0000313" key="5">
    <source>
        <dbReference type="Proteomes" id="UP000886520"/>
    </source>
</evidence>
<evidence type="ECO:0000256" key="2">
    <source>
        <dbReference type="ARBA" id="ARBA00022801"/>
    </source>
</evidence>
<dbReference type="Proteomes" id="UP000886520">
    <property type="component" value="Chromosome 14"/>
</dbReference>
<dbReference type="OrthoDB" id="1600564at2759"/>
<evidence type="ECO:0000256" key="1">
    <source>
        <dbReference type="ARBA" id="ARBA00008668"/>
    </source>
</evidence>
<organism evidence="4 5">
    <name type="scientific">Adiantum capillus-veneris</name>
    <name type="common">Maidenhair fern</name>
    <dbReference type="NCBI Taxonomy" id="13818"/>
    <lineage>
        <taxon>Eukaryota</taxon>
        <taxon>Viridiplantae</taxon>
        <taxon>Streptophyta</taxon>
        <taxon>Embryophyta</taxon>
        <taxon>Tracheophyta</taxon>
        <taxon>Polypodiopsida</taxon>
        <taxon>Polypodiidae</taxon>
        <taxon>Polypodiales</taxon>
        <taxon>Pteridineae</taxon>
        <taxon>Pteridaceae</taxon>
        <taxon>Vittarioideae</taxon>
        <taxon>Adiantum</taxon>
    </lineage>
</organism>
<comment type="caution">
    <text evidence="4">The sequence shown here is derived from an EMBL/GenBank/DDBJ whole genome shotgun (WGS) entry which is preliminary data.</text>
</comment>
<keyword evidence="3" id="KW-0443">Lipid metabolism</keyword>
<dbReference type="InterPro" id="IPR036514">
    <property type="entry name" value="SGNH_hydro_sf"/>
</dbReference>
<sequence length="330" mass="35745">MALSFTPSYVQGSGKNAKTLFVFGDSYADTGNHDPLDPAVKTSWSKPYGLTWPGHPSGRFSDGRVLTDFFAAHMGTETPITYRVVQKQLKRHGSTGRVKAACAWGINFAYGGSGVFPTFGSQFVTISGQINQLRASLSEGLVSISNSSTALLVVAGNDYTAYGLLHPKKEAGNIFIAKVVSGIVAALEVLHGLGFRRLAVSNLEPFGCFPAVTYLSNYTKCNKTENEESGFHNKLLASQISKLKANLPDTDISVLDLERAFSLSLGGIFKHSRSQWKSCCKAKQNGGCGLVNAKGKPWYSVCSKPNKAFYWDTVHPTDSGWESVSKILFF</sequence>
<reference evidence="4" key="1">
    <citation type="submission" date="2021-01" db="EMBL/GenBank/DDBJ databases">
        <title>Adiantum capillus-veneris genome.</title>
        <authorList>
            <person name="Fang Y."/>
            <person name="Liao Q."/>
        </authorList>
    </citation>
    <scope>NUCLEOTIDE SEQUENCE</scope>
    <source>
        <strain evidence="4">H3</strain>
        <tissue evidence="4">Leaf</tissue>
    </source>
</reference>
<dbReference type="SUPFAM" id="SSF52266">
    <property type="entry name" value="SGNH hydrolase"/>
    <property type="match status" value="1"/>
</dbReference>
<evidence type="ECO:0000313" key="4">
    <source>
        <dbReference type="EMBL" id="KAI5069892.1"/>
    </source>
</evidence>
<proteinExistence type="inferred from homology"/>
<dbReference type="Pfam" id="PF00657">
    <property type="entry name" value="Lipase_GDSL"/>
    <property type="match status" value="1"/>
</dbReference>
<comment type="similarity">
    <text evidence="1">Belongs to the 'GDSL' lipolytic enzyme family.</text>
</comment>
<dbReference type="PANTHER" id="PTHR46020:SF4">
    <property type="entry name" value="OS04G0650200 PROTEIN"/>
    <property type="match status" value="1"/>
</dbReference>
<dbReference type="EMBL" id="JABFUD020000014">
    <property type="protein sequence ID" value="KAI5069892.1"/>
    <property type="molecule type" value="Genomic_DNA"/>
</dbReference>
<accession>A0A9D4ZDB3</accession>
<dbReference type="GO" id="GO:0006629">
    <property type="term" value="P:lipid metabolic process"/>
    <property type="evidence" value="ECO:0007669"/>
    <property type="project" value="UniProtKB-KW"/>
</dbReference>
<name>A0A9D4ZDB3_ADICA</name>
<dbReference type="Gene3D" id="3.40.50.1110">
    <property type="entry name" value="SGNH hydrolase"/>
    <property type="match status" value="1"/>
</dbReference>
<evidence type="ECO:0000256" key="3">
    <source>
        <dbReference type="ARBA" id="ARBA00023098"/>
    </source>
</evidence>
<dbReference type="AlphaFoldDB" id="A0A9D4ZDB3"/>
<dbReference type="PANTHER" id="PTHR46020">
    <property type="entry name" value="OSJNBB0059K02.9 PROTEIN"/>
    <property type="match status" value="1"/>
</dbReference>
<dbReference type="InterPro" id="IPR001087">
    <property type="entry name" value="GDSL"/>
</dbReference>
<keyword evidence="5" id="KW-1185">Reference proteome</keyword>